<dbReference type="Proteomes" id="UP000266673">
    <property type="component" value="Unassembled WGS sequence"/>
</dbReference>
<accession>A0A397VK00</accession>
<name>A0A397VK00_9GLOM</name>
<keyword evidence="3" id="KW-1185">Reference proteome</keyword>
<sequence length="191" mass="22631">MEILSFTRRFFLMDDGKIMDALLALKWDADIQEEIVKRFLDKASPSIITAVTNIIEAQLRVLKKEKENRETKMKQEEMQRKEKEKNKEEKRKKKEEEELERKKAILLDSETETFDYAIESLYNSVKTEGFKEKVEAIEVKIEDIEESIHAPKNRSVEELPKANVYKRDIEVAREAQALYEYNKKEDIELVV</sequence>
<evidence type="ECO:0000313" key="3">
    <source>
        <dbReference type="Proteomes" id="UP000266673"/>
    </source>
</evidence>
<feature type="region of interest" description="Disordered" evidence="1">
    <location>
        <begin position="68"/>
        <end position="99"/>
    </location>
</feature>
<evidence type="ECO:0000313" key="2">
    <source>
        <dbReference type="EMBL" id="RIB21657.1"/>
    </source>
</evidence>
<reference evidence="2 3" key="1">
    <citation type="submission" date="2018-06" db="EMBL/GenBank/DDBJ databases">
        <title>Comparative genomics reveals the genomic features of Rhizophagus irregularis, R. cerebriforme, R. diaphanum and Gigaspora rosea, and their symbiotic lifestyle signature.</title>
        <authorList>
            <person name="Morin E."/>
            <person name="San Clemente H."/>
            <person name="Chen E.C.H."/>
            <person name="De La Providencia I."/>
            <person name="Hainaut M."/>
            <person name="Kuo A."/>
            <person name="Kohler A."/>
            <person name="Murat C."/>
            <person name="Tang N."/>
            <person name="Roy S."/>
            <person name="Loubradou J."/>
            <person name="Henrissat B."/>
            <person name="Grigoriev I.V."/>
            <person name="Corradi N."/>
            <person name="Roux C."/>
            <person name="Martin F.M."/>
        </authorList>
    </citation>
    <scope>NUCLEOTIDE SEQUENCE [LARGE SCALE GENOMIC DNA]</scope>
    <source>
        <strain evidence="2 3">DAOM 194757</strain>
    </source>
</reference>
<gene>
    <name evidence="2" type="ORF">C2G38_2034222</name>
</gene>
<proteinExistence type="predicted"/>
<evidence type="ECO:0000256" key="1">
    <source>
        <dbReference type="SAM" id="MobiDB-lite"/>
    </source>
</evidence>
<dbReference type="EMBL" id="QKWP01000349">
    <property type="protein sequence ID" value="RIB21657.1"/>
    <property type="molecule type" value="Genomic_DNA"/>
</dbReference>
<dbReference type="AlphaFoldDB" id="A0A397VK00"/>
<organism evidence="2 3">
    <name type="scientific">Gigaspora rosea</name>
    <dbReference type="NCBI Taxonomy" id="44941"/>
    <lineage>
        <taxon>Eukaryota</taxon>
        <taxon>Fungi</taxon>
        <taxon>Fungi incertae sedis</taxon>
        <taxon>Mucoromycota</taxon>
        <taxon>Glomeromycotina</taxon>
        <taxon>Glomeromycetes</taxon>
        <taxon>Diversisporales</taxon>
        <taxon>Gigasporaceae</taxon>
        <taxon>Gigaspora</taxon>
    </lineage>
</organism>
<comment type="caution">
    <text evidence="2">The sequence shown here is derived from an EMBL/GenBank/DDBJ whole genome shotgun (WGS) entry which is preliminary data.</text>
</comment>
<protein>
    <submittedName>
        <fullName evidence="2">Uncharacterized protein</fullName>
    </submittedName>
</protein>